<dbReference type="EMBL" id="JBHMBS010000001">
    <property type="protein sequence ID" value="MFB9673873.1"/>
    <property type="molecule type" value="Genomic_DNA"/>
</dbReference>
<comment type="caution">
    <text evidence="1">The sequence shown here is derived from an EMBL/GenBank/DDBJ whole genome shotgun (WGS) entry which is preliminary data.</text>
</comment>
<dbReference type="RefSeq" id="WP_344749195.1">
    <property type="nucleotide sequence ID" value="NZ_BAAAWW010000186.1"/>
</dbReference>
<name>A0ABV5T460_9ACTN</name>
<evidence type="ECO:0000313" key="1">
    <source>
        <dbReference type="EMBL" id="MFB9673873.1"/>
    </source>
</evidence>
<gene>
    <name evidence="1" type="ORF">ACFFRH_00120</name>
</gene>
<dbReference type="InterPro" id="IPR021398">
    <property type="entry name" value="DUF3037"/>
</dbReference>
<dbReference type="Proteomes" id="UP001589610">
    <property type="component" value="Unassembled WGS sequence"/>
</dbReference>
<keyword evidence="2" id="KW-1185">Reference proteome</keyword>
<dbReference type="Pfam" id="PF11236">
    <property type="entry name" value="DUF3037"/>
    <property type="match status" value="1"/>
</dbReference>
<proteinExistence type="predicted"/>
<protein>
    <submittedName>
        <fullName evidence="1">DUF3037 domain-containing protein</fullName>
    </submittedName>
</protein>
<sequence length="290" mass="32359">MSRYIYSIIRCLPDPRTGEFANYGAIAGDPVTGDWEIRQLSKTDRVRRFVGVPALEIANSFMLRLGTEIDTQRAAMEGDGEPLGEAWLQQLHHDHRNVVQLSPPAPILADNAREALQLIFEHVIVDPVAQPRQASVTKDSLTRKLREVYRQVDIDPSLVRQRPQVFVGAHVNYTVDFAIANGHAVQLTQAWSFRRSGLDEVSMQVKAWGYALDRLRQGEEARVIDSTNQQVSTIDSSVDLQVVIAPPQTAAQERVFEEAKEVFAGLSAQVHSLDDVEAVGARAERLVKRS</sequence>
<reference evidence="1 2" key="1">
    <citation type="submission" date="2024-09" db="EMBL/GenBank/DDBJ databases">
        <authorList>
            <person name="Sun Q."/>
            <person name="Mori K."/>
        </authorList>
    </citation>
    <scope>NUCLEOTIDE SEQUENCE [LARGE SCALE GENOMIC DNA]</scope>
    <source>
        <strain evidence="1 2">JCM 3028</strain>
    </source>
</reference>
<organism evidence="1 2">
    <name type="scientific">Streptosporangium vulgare</name>
    <dbReference type="NCBI Taxonomy" id="46190"/>
    <lineage>
        <taxon>Bacteria</taxon>
        <taxon>Bacillati</taxon>
        <taxon>Actinomycetota</taxon>
        <taxon>Actinomycetes</taxon>
        <taxon>Streptosporangiales</taxon>
        <taxon>Streptosporangiaceae</taxon>
        <taxon>Streptosporangium</taxon>
    </lineage>
</organism>
<accession>A0ABV5T460</accession>
<evidence type="ECO:0000313" key="2">
    <source>
        <dbReference type="Proteomes" id="UP001589610"/>
    </source>
</evidence>